<keyword evidence="3 6" id="KW-0347">Helicase</keyword>
<keyword evidence="1 6" id="KW-0547">Nucleotide-binding</keyword>
<dbReference type="EMBL" id="AJYQ02000096">
    <property type="protein sequence ID" value="OEE33948.1"/>
    <property type="molecule type" value="Genomic_DNA"/>
</dbReference>
<evidence type="ECO:0000256" key="5">
    <source>
        <dbReference type="ARBA" id="ARBA00034923"/>
    </source>
</evidence>
<dbReference type="Pfam" id="PF00580">
    <property type="entry name" value="UvrD-helicase"/>
    <property type="match status" value="1"/>
</dbReference>
<dbReference type="Proteomes" id="UP000094741">
    <property type="component" value="Unassembled WGS sequence"/>
</dbReference>
<reference evidence="8 9" key="1">
    <citation type="journal article" date="2012" name="Science">
        <title>Ecological populations of bacteria act as socially cohesive units of antibiotic production and resistance.</title>
        <authorList>
            <person name="Cordero O.X."/>
            <person name="Wildschutte H."/>
            <person name="Kirkup B."/>
            <person name="Proehl S."/>
            <person name="Ngo L."/>
            <person name="Hussain F."/>
            <person name="Le Roux F."/>
            <person name="Mincer T."/>
            <person name="Polz M.F."/>
        </authorList>
    </citation>
    <scope>NUCLEOTIDE SEQUENCE [LARGE SCALE GENOMIC DNA]</scope>
    <source>
        <strain evidence="8 9">ZF-129</strain>
    </source>
</reference>
<dbReference type="RefSeq" id="WP_017041623.1">
    <property type="nucleotide sequence ID" value="NZ_AJYQ02000096.1"/>
</dbReference>
<evidence type="ECO:0000313" key="8">
    <source>
        <dbReference type="EMBL" id="OEE33948.1"/>
    </source>
</evidence>
<evidence type="ECO:0000256" key="3">
    <source>
        <dbReference type="ARBA" id="ARBA00022806"/>
    </source>
</evidence>
<proteinExistence type="predicted"/>
<keyword evidence="2 6" id="KW-0378">Hydrolase</keyword>
<dbReference type="Gene3D" id="3.40.50.300">
    <property type="entry name" value="P-loop containing nucleotide triphosphate hydrolases"/>
    <property type="match status" value="1"/>
</dbReference>
<protein>
    <recommendedName>
        <fullName evidence="5">DNA 3'-5' helicase II</fullName>
    </recommendedName>
</protein>
<dbReference type="InterPro" id="IPR000212">
    <property type="entry name" value="DNA_helicase_UvrD/REP"/>
</dbReference>
<organism evidence="8 9">
    <name type="scientific">Vibrio genomosp. F10 str. ZF-129</name>
    <dbReference type="NCBI Taxonomy" id="1187848"/>
    <lineage>
        <taxon>Bacteria</taxon>
        <taxon>Pseudomonadati</taxon>
        <taxon>Pseudomonadota</taxon>
        <taxon>Gammaproteobacteria</taxon>
        <taxon>Vibrionales</taxon>
        <taxon>Vibrionaceae</taxon>
        <taxon>Vibrio</taxon>
    </lineage>
</organism>
<dbReference type="GO" id="GO:0005524">
    <property type="term" value="F:ATP binding"/>
    <property type="evidence" value="ECO:0007669"/>
    <property type="project" value="UniProtKB-UniRule"/>
</dbReference>
<evidence type="ECO:0000256" key="6">
    <source>
        <dbReference type="PROSITE-ProRule" id="PRU00560"/>
    </source>
</evidence>
<feature type="domain" description="UvrD-like helicase ATP-binding" evidence="7">
    <location>
        <begin position="15"/>
        <end position="330"/>
    </location>
</feature>
<dbReference type="PANTHER" id="PTHR11070:SF2">
    <property type="entry name" value="ATP-DEPENDENT DNA HELICASE SRS2"/>
    <property type="match status" value="1"/>
</dbReference>
<evidence type="ECO:0000256" key="1">
    <source>
        <dbReference type="ARBA" id="ARBA00022741"/>
    </source>
</evidence>
<dbReference type="GO" id="GO:0016787">
    <property type="term" value="F:hydrolase activity"/>
    <property type="evidence" value="ECO:0007669"/>
    <property type="project" value="UniProtKB-UniRule"/>
</dbReference>
<dbReference type="GO" id="GO:0003677">
    <property type="term" value="F:DNA binding"/>
    <property type="evidence" value="ECO:0007669"/>
    <property type="project" value="InterPro"/>
</dbReference>
<dbReference type="STRING" id="1187848.A1QO_08875"/>
<dbReference type="GO" id="GO:0043138">
    <property type="term" value="F:3'-5' DNA helicase activity"/>
    <property type="evidence" value="ECO:0007669"/>
    <property type="project" value="TreeGrafter"/>
</dbReference>
<dbReference type="eggNOG" id="COG0210">
    <property type="taxonomic scope" value="Bacteria"/>
</dbReference>
<dbReference type="GO" id="GO:0000725">
    <property type="term" value="P:recombinational repair"/>
    <property type="evidence" value="ECO:0007669"/>
    <property type="project" value="TreeGrafter"/>
</dbReference>
<sequence length="618" mass="69797">MIDINDADISAVEAELGVTFDAARKQIIKTFNDVQACPGSGKTTMVAAKLLIIAKKWKQSHQGICVLTHTNVAKGEIIERLQQSIDGQKLLSHPHFIGTIQEFVNRFLAIPYLRSKGLTVTQVDDEICCTRGWSLLSRGTKNFLRQRHISSLQDLQYKFIDDEVKLSVPGFTRPSTSSSYQDLKSAKRTLVTGGYFYYHEMYALAKKYILKNSSIKGALRSRFPAVFIDEMQDTQRFQDELLNDIFQHETVSFQRFGDPDQAIYSGGEEGNQTYNQVTLEKVEDSHRFNNSIALLAKNLSYNRINLNSDTAAPEQALHTIFLVDENSRSNVFDRFAELCSQAIPEDCKRPIKTVGAVGVRKVDGLTICNYLDSFDKSNSTNAFKPSKFIHYFHEGSCLKGQHQAYRLILDGMVRCGRISNSKLSHQDGTQSGYSTTYIRKYLRESGLIINFNVLIKSLIKNDITEDIWNESVTTLLSYLNLHNLTQIQEFICFEGNSPHVATVNNVSANKVYTEVSGRTIENEVATIHAVKGETHAATLVLETKFRSNDLKSLIDYILVENTTKPTAVTKIKFMKQLYVAFSRPEHLLCLAMDKSGFPTEHLGKQEYAGWKICDLTMM</sequence>
<dbReference type="OrthoDB" id="1100019at2"/>
<evidence type="ECO:0000313" key="9">
    <source>
        <dbReference type="Proteomes" id="UP000094741"/>
    </source>
</evidence>
<evidence type="ECO:0000256" key="4">
    <source>
        <dbReference type="ARBA" id="ARBA00022840"/>
    </source>
</evidence>
<evidence type="ECO:0000256" key="2">
    <source>
        <dbReference type="ARBA" id="ARBA00022801"/>
    </source>
</evidence>
<dbReference type="InterPro" id="IPR027417">
    <property type="entry name" value="P-loop_NTPase"/>
</dbReference>
<dbReference type="SUPFAM" id="SSF52540">
    <property type="entry name" value="P-loop containing nucleoside triphosphate hydrolases"/>
    <property type="match status" value="1"/>
</dbReference>
<comment type="caution">
    <text evidence="8">The sequence shown here is derived from an EMBL/GenBank/DDBJ whole genome shotgun (WGS) entry which is preliminary data.</text>
</comment>
<evidence type="ECO:0000259" key="7">
    <source>
        <dbReference type="PROSITE" id="PS51198"/>
    </source>
</evidence>
<accession>A0A1E5BEK2</accession>
<feature type="binding site" evidence="6">
    <location>
        <begin position="36"/>
        <end position="43"/>
    </location>
    <ligand>
        <name>ATP</name>
        <dbReference type="ChEBI" id="CHEBI:30616"/>
    </ligand>
</feature>
<gene>
    <name evidence="8" type="ORF">A1QO_08875</name>
</gene>
<dbReference type="AlphaFoldDB" id="A0A1E5BEK2"/>
<keyword evidence="4 6" id="KW-0067">ATP-binding</keyword>
<dbReference type="PROSITE" id="PS51198">
    <property type="entry name" value="UVRD_HELICASE_ATP_BIND"/>
    <property type="match status" value="1"/>
</dbReference>
<dbReference type="InterPro" id="IPR014016">
    <property type="entry name" value="UvrD-like_ATP-bd"/>
</dbReference>
<name>A0A1E5BEK2_9VIBR</name>
<dbReference type="PANTHER" id="PTHR11070">
    <property type="entry name" value="UVRD / RECB / PCRA DNA HELICASE FAMILY MEMBER"/>
    <property type="match status" value="1"/>
</dbReference>